<keyword evidence="1" id="KW-0472">Membrane</keyword>
<keyword evidence="1" id="KW-1133">Transmembrane helix</keyword>
<dbReference type="EMBL" id="CP063190">
    <property type="protein sequence ID" value="WCZ33852.1"/>
    <property type="molecule type" value="Genomic_DNA"/>
</dbReference>
<feature type="transmembrane region" description="Helical" evidence="1">
    <location>
        <begin position="504"/>
        <end position="524"/>
    </location>
</feature>
<feature type="transmembrane region" description="Helical" evidence="1">
    <location>
        <begin position="34"/>
        <end position="57"/>
    </location>
</feature>
<evidence type="ECO:0000313" key="2">
    <source>
        <dbReference type="EMBL" id="WCZ33852.1"/>
    </source>
</evidence>
<evidence type="ECO:0008006" key="4">
    <source>
        <dbReference type="Google" id="ProtNLM"/>
    </source>
</evidence>
<feature type="transmembrane region" description="Helical" evidence="1">
    <location>
        <begin position="466"/>
        <end position="492"/>
    </location>
</feature>
<feature type="transmembrane region" description="Helical" evidence="1">
    <location>
        <begin position="63"/>
        <end position="83"/>
    </location>
</feature>
<sequence length="710" mass="76673">MTTMTTVAAAWFAVVFFTLPGFVFSWVAGMKAPAAGAAALPVTFGLFGVTSWFWGLTSAPYDLWTFGVSMVVALLAAAAWRYLFVRRARRGGAVSWRRALFPGDVRKGSIADPYWVLPAAGVGVGAFMAASDRLRWLERMPNGVSNIVQGWDVQWHANLVRFIMDEGIASATRMGELQNVESQLKLFYPSAYHAGIALFGETAGLDPIPALNIASAVLPALALPATLACLVFAFLRSTGVTAQIAAALAAIMGYAAPQLFWIPDYVGMWPYLLAVALTGTVTWLLVTVPRRRASALPAALAFVAVLCVHPSAVTIVVLAVGLYWLTSTLISPERTRLTDTLWIALPAVAGVAMFVPQVLAGSAQAGEVASWRPEETLGVGGAWGTAARMETRHVLQFFPAYDPTVLLWLAAAGAVVCLLWRRQIWPVLFYAVSLAITANALVSFDNTLGRVLDYVGNLHYSTGHRLIMPVVMAVTASAAIAVAAGIRVVTAAPVAKRYAKGERISATVSIVVACIVASVAVPMIREHTDHGAEKTYAAARVIDRMVDADDLEAFDWLATQPAAWEGLTAGDPADGYSWMYAYNGVPTLNRHYLWPNGGRGTNGDIMYWNADFIGEGEHNLVDETVENLNVKFFLLSPGAFWHYQYPPYEMLRDFWVSEGVTPVYRKGSTAIFAVNSQFSKAELEDMVADGQEHGSDELFALAEPGTAAPY</sequence>
<dbReference type="Proteomes" id="UP001220577">
    <property type="component" value="Chromosome"/>
</dbReference>
<organism evidence="2 3">
    <name type="scientific">Corynebacterium ihumii</name>
    <dbReference type="NCBI Taxonomy" id="1232427"/>
    <lineage>
        <taxon>Bacteria</taxon>
        <taxon>Bacillati</taxon>
        <taxon>Actinomycetota</taxon>
        <taxon>Actinomycetes</taxon>
        <taxon>Mycobacteriales</taxon>
        <taxon>Corynebacteriaceae</taxon>
        <taxon>Corynebacterium</taxon>
    </lineage>
</organism>
<keyword evidence="3" id="KW-1185">Reference proteome</keyword>
<dbReference type="Pfam" id="PF20176">
    <property type="entry name" value="DUF6541"/>
    <property type="match status" value="1"/>
</dbReference>
<accession>A0ABY7UD28</accession>
<dbReference type="InterPro" id="IPR046671">
    <property type="entry name" value="DUF6541"/>
</dbReference>
<feature type="transmembrane region" description="Helical" evidence="1">
    <location>
        <begin position="242"/>
        <end position="262"/>
    </location>
</feature>
<reference evidence="2 3" key="1">
    <citation type="submission" date="2020-10" db="EMBL/GenBank/DDBJ databases">
        <title>Complete genome sequence of Corynebacterium ihumii DSM 45751.</title>
        <authorList>
            <person name="Ruckert C."/>
            <person name="Albersmeier A."/>
            <person name="Busche T."/>
            <person name="Jaenicke S."/>
            <person name="Winkler A."/>
            <person name="Friethjonsson O.H."/>
            <person name="Hreggviethsson G.O."/>
            <person name="Lambert C."/>
            <person name="Badcock D."/>
            <person name="Bernaerts K."/>
            <person name="Anne J."/>
            <person name="Economou A."/>
            <person name="Kalinowski J."/>
        </authorList>
    </citation>
    <scope>NUCLEOTIDE SEQUENCE [LARGE SCALE GENOMIC DNA]</scope>
    <source>
        <strain evidence="2 3">DSM 45751</strain>
    </source>
</reference>
<protein>
    <recommendedName>
        <fullName evidence="4">Rhamnopyranosyltransferase</fullName>
    </recommendedName>
</protein>
<evidence type="ECO:0000313" key="3">
    <source>
        <dbReference type="Proteomes" id="UP001220577"/>
    </source>
</evidence>
<name>A0ABY7UD28_9CORY</name>
<keyword evidence="1" id="KW-0812">Transmembrane</keyword>
<gene>
    <name evidence="2" type="ORF">CIHUM_02055</name>
</gene>
<feature type="transmembrane region" description="Helical" evidence="1">
    <location>
        <begin position="6"/>
        <end position="27"/>
    </location>
</feature>
<feature type="transmembrane region" description="Helical" evidence="1">
    <location>
        <begin position="298"/>
        <end position="325"/>
    </location>
</feature>
<feature type="transmembrane region" description="Helical" evidence="1">
    <location>
        <begin position="213"/>
        <end position="235"/>
    </location>
</feature>
<proteinExistence type="predicted"/>
<feature type="transmembrane region" description="Helical" evidence="1">
    <location>
        <begin position="427"/>
        <end position="446"/>
    </location>
</feature>
<evidence type="ECO:0000256" key="1">
    <source>
        <dbReference type="SAM" id="Phobius"/>
    </source>
</evidence>
<feature type="transmembrane region" description="Helical" evidence="1">
    <location>
        <begin position="400"/>
        <end position="420"/>
    </location>
</feature>
<feature type="transmembrane region" description="Helical" evidence="1">
    <location>
        <begin position="268"/>
        <end position="286"/>
    </location>
</feature>
<feature type="transmembrane region" description="Helical" evidence="1">
    <location>
        <begin position="114"/>
        <end position="131"/>
    </location>
</feature>